<feature type="domain" description="Phosphoribulokinase/uridine kinase" evidence="7">
    <location>
        <begin position="45"/>
        <end position="134"/>
    </location>
</feature>
<comment type="caution">
    <text evidence="8">The sequence shown here is derived from an EMBL/GenBank/DDBJ whole genome shotgun (WGS) entry which is preliminary data.</text>
</comment>
<dbReference type="SUPFAM" id="SSF52540">
    <property type="entry name" value="P-loop containing nucleoside triphosphate hydrolases"/>
    <property type="match status" value="1"/>
</dbReference>
<proteinExistence type="predicted"/>
<dbReference type="InterPro" id="IPR000764">
    <property type="entry name" value="Uridine_kinase-like"/>
</dbReference>
<reference evidence="8 9" key="1">
    <citation type="submission" date="2020-04" db="EMBL/GenBank/DDBJ databases">
        <title>Perkinsus chesapeaki whole genome sequence.</title>
        <authorList>
            <person name="Bogema D.R."/>
        </authorList>
    </citation>
    <scope>NUCLEOTIDE SEQUENCE [LARGE SCALE GENOMIC DNA]</scope>
    <source>
        <strain evidence="8">ATCC PRA-425</strain>
    </source>
</reference>
<dbReference type="InterPro" id="IPR006083">
    <property type="entry name" value="PRK/URK"/>
</dbReference>
<evidence type="ECO:0000256" key="6">
    <source>
        <dbReference type="SAM" id="MobiDB-lite"/>
    </source>
</evidence>
<dbReference type="InterPro" id="IPR029057">
    <property type="entry name" value="PRTase-like"/>
</dbReference>
<feature type="region of interest" description="Disordered" evidence="6">
    <location>
        <begin position="1"/>
        <end position="28"/>
    </location>
</feature>
<accession>A0A7J6MML4</accession>
<dbReference type="GO" id="GO:0005524">
    <property type="term" value="F:ATP binding"/>
    <property type="evidence" value="ECO:0007669"/>
    <property type="project" value="InterPro"/>
</dbReference>
<gene>
    <name evidence="8" type="ORF">FOL47_000158</name>
</gene>
<evidence type="ECO:0000313" key="9">
    <source>
        <dbReference type="Proteomes" id="UP000591131"/>
    </source>
</evidence>
<dbReference type="OrthoDB" id="106623at2759"/>
<dbReference type="InterPro" id="IPR027417">
    <property type="entry name" value="P-loop_NTPase"/>
</dbReference>
<keyword evidence="9" id="KW-1185">Reference proteome</keyword>
<dbReference type="UniPathway" id="UPA00574">
    <property type="reaction ID" value="UER00637"/>
</dbReference>
<keyword evidence="5" id="KW-0418">Kinase</keyword>
<dbReference type="Proteomes" id="UP000591131">
    <property type="component" value="Unassembled WGS sequence"/>
</dbReference>
<dbReference type="CDD" id="cd02023">
    <property type="entry name" value="UMPK"/>
    <property type="match status" value="1"/>
</dbReference>
<dbReference type="GO" id="GO:0004849">
    <property type="term" value="F:uridine kinase activity"/>
    <property type="evidence" value="ECO:0007669"/>
    <property type="project" value="UniProtKB-EC"/>
</dbReference>
<dbReference type="PRINTS" id="PR00988">
    <property type="entry name" value="URIDINKINASE"/>
</dbReference>
<evidence type="ECO:0000313" key="8">
    <source>
        <dbReference type="EMBL" id="KAF4672754.1"/>
    </source>
</evidence>
<protein>
    <recommendedName>
        <fullName evidence="2">uridine/cytidine kinase</fullName>
        <ecNumber evidence="2">2.7.1.48</ecNumber>
    </recommendedName>
</protein>
<dbReference type="Gene3D" id="3.40.50.2020">
    <property type="match status" value="1"/>
</dbReference>
<evidence type="ECO:0000256" key="3">
    <source>
        <dbReference type="ARBA" id="ARBA00022679"/>
    </source>
</evidence>
<dbReference type="EMBL" id="JAAPAO010000100">
    <property type="protein sequence ID" value="KAF4672754.1"/>
    <property type="molecule type" value="Genomic_DNA"/>
</dbReference>
<feature type="domain" description="Phosphoribulokinase/uridine kinase" evidence="7">
    <location>
        <begin position="137"/>
        <end position="201"/>
    </location>
</feature>
<evidence type="ECO:0000256" key="2">
    <source>
        <dbReference type="ARBA" id="ARBA00012137"/>
    </source>
</evidence>
<evidence type="ECO:0000256" key="5">
    <source>
        <dbReference type="ARBA" id="ARBA00022777"/>
    </source>
</evidence>
<comment type="pathway">
    <text evidence="1">Pyrimidine metabolism; UMP biosynthesis via salvage pathway; UMP from uridine: step 1/1.</text>
</comment>
<keyword evidence="3" id="KW-0808">Transferase</keyword>
<evidence type="ECO:0000259" key="7">
    <source>
        <dbReference type="Pfam" id="PF00485"/>
    </source>
</evidence>
<evidence type="ECO:0000256" key="1">
    <source>
        <dbReference type="ARBA" id="ARBA00004690"/>
    </source>
</evidence>
<evidence type="ECO:0000256" key="4">
    <source>
        <dbReference type="ARBA" id="ARBA00022741"/>
    </source>
</evidence>
<organism evidence="8 9">
    <name type="scientific">Perkinsus chesapeaki</name>
    <name type="common">Clam parasite</name>
    <name type="synonym">Perkinsus andrewsi</name>
    <dbReference type="NCBI Taxonomy" id="330153"/>
    <lineage>
        <taxon>Eukaryota</taxon>
        <taxon>Sar</taxon>
        <taxon>Alveolata</taxon>
        <taxon>Perkinsozoa</taxon>
        <taxon>Perkinsea</taxon>
        <taxon>Perkinsida</taxon>
        <taxon>Perkinsidae</taxon>
        <taxon>Perkinsus</taxon>
    </lineage>
</organism>
<name>A0A7J6MML4_PERCH</name>
<dbReference type="GO" id="GO:0044206">
    <property type="term" value="P:UMP salvage"/>
    <property type="evidence" value="ECO:0007669"/>
    <property type="project" value="UniProtKB-UniPathway"/>
</dbReference>
<dbReference type="PANTHER" id="PTHR10285">
    <property type="entry name" value="URIDINE KINASE"/>
    <property type="match status" value="1"/>
</dbReference>
<keyword evidence="4" id="KW-0547">Nucleotide-binding</keyword>
<dbReference type="Gene3D" id="3.40.50.300">
    <property type="entry name" value="P-loop containing nucleotide triphosphate hydrolases"/>
    <property type="match status" value="2"/>
</dbReference>
<dbReference type="EC" id="2.7.1.48" evidence="2"/>
<dbReference type="AlphaFoldDB" id="A0A7J6MML4"/>
<sequence length="1134" mass="124872">MTAPSPDGAPVITPDATPSPRSSPMERATAPLVSTSLHAQAGPLMIGIAGGTASGKTETAMEIASQLNLHEDLEVIHQSSFYKDARAYPEVNDENYNFDHPDAFDYDLMIRTLVDLKKGKSVYIPHYDMRTRLRNDKLFIHCDDDTRLSRRLVRDVKGMGESVESVISKYLSTIKLSHERYLKPCMKYADLIIPDGVENVIALQAIVQDAGRCGNKWGRKEEDSRGGRLERELLGVTGPHDDEPQLMIHELKSSDEVAYITRVLRKPRELRRESLLFYCDRLSYLIVRYIDGIMFAGEPPAPDHSESVVYASLIGYGDVMESGVKQHDRLCSFGKLTVPRSQLTARRHFLASGTLAPQTTSLGAASPMSASGSDCNVTIGITPKFADPPAPLQLPGAAMSSASPMCSPVGRSITIDGCSSVASSAPLVEVVYLPARAQSSIVVVLMAVLADQELAIATVKALQAQGVSPSRIIIACMFADAEMCKSTLRATGGAVQVVVGSLDVTNNVVELRGLERDLCTRYLVGVAAVLGDCVKANSKMMAANRPKVTRNVTVCTMMPLRRCIENHMGDISQCVKEVRDFERTCNKRKHYVHDRDGLDDCRSGLYGSKQTFIEVCTMANLGDVKNRIPSDGPTVSPRIDFAEIRANATLFWTQLQVECGRIDPRGKLFKEYRASHRDMFRRLNLEELEELVLEATKLIAQYFIAFTTSLIASYLYLYFTGPALGPELVPWPRSFITGLDMWKSSTAAATPLCSNTSEFILSDDEVNKFEGAYGRPYVIDLGFAHGLGHKLELQMLAMVAGLRGQGMFSGALWTTTNGSGDHSDMMSAAPLLGQLWGGNISDEASLRLKGAVRISPIDGGSCPRRNPGQQIQSEDSSIRGITLDEMADYLKEGPLAIVCPWFDKRAGEFPSTAETLLVRHWLRSRIVKVGRGLTFFESAKRELLVAIHIRRGDLLVRQQHRMTRNRFFANTAAHVLSELASNSSAQVVVVSETWKEGGHECSLQRKLCNHLGQSVDFEDSLRKQIAALGKEYGNWRVKVKLDANTARSFITLVAADIAVLSSSGYSAWAGLLSTGITIYPYNAKSQSVMRRMQTDAISSIPVNSSEAWDGDALVREWSWYRKCPARLQIREAII</sequence>
<dbReference type="Pfam" id="PF00485">
    <property type="entry name" value="PRK"/>
    <property type="match status" value="2"/>
</dbReference>